<keyword evidence="1" id="KW-0560">Oxidoreductase</keyword>
<gene>
    <name evidence="2" type="ORF">COU19_02415</name>
</gene>
<proteinExistence type="predicted"/>
<organism evidence="2 3">
    <name type="scientific">Candidatus Kaiserbacteria bacterium CG10_big_fil_rev_8_21_14_0_10_56_12</name>
    <dbReference type="NCBI Taxonomy" id="1974611"/>
    <lineage>
        <taxon>Bacteria</taxon>
        <taxon>Candidatus Kaiseribacteriota</taxon>
    </lineage>
</organism>
<sequence>MGDVANNWSGHLVLAIDPDLLGGASAVKTGVTQMIEKVKATKKLPDVKEILMPSERGDKMTKQVLDSGEIEIEVNLYNELKKASEK</sequence>
<dbReference type="InterPro" id="IPR043143">
    <property type="entry name" value="Mal/L-sulf/L-lact_DH-like_NADP"/>
</dbReference>
<dbReference type="Gene3D" id="3.30.1370.60">
    <property type="entry name" value="Hypothetical oxidoreductase yiak, domain 2"/>
    <property type="match status" value="1"/>
</dbReference>
<reference evidence="3" key="1">
    <citation type="submission" date="2017-09" db="EMBL/GenBank/DDBJ databases">
        <title>Depth-based differentiation of microbial function through sediment-hosted aquifers and enrichment of novel symbionts in the deep terrestrial subsurface.</title>
        <authorList>
            <person name="Probst A.J."/>
            <person name="Ladd B."/>
            <person name="Jarett J.K."/>
            <person name="Geller-Mcgrath D.E."/>
            <person name="Sieber C.M.K."/>
            <person name="Emerson J.B."/>
            <person name="Anantharaman K."/>
            <person name="Thomas B.C."/>
            <person name="Malmstrom R."/>
            <person name="Stieglmeier M."/>
            <person name="Klingl A."/>
            <person name="Woyke T."/>
            <person name="Ryan C.M."/>
            <person name="Banfield J.F."/>
        </authorList>
    </citation>
    <scope>NUCLEOTIDE SEQUENCE [LARGE SCALE GENOMIC DNA]</scope>
</reference>
<dbReference type="GO" id="GO:0016491">
    <property type="term" value="F:oxidoreductase activity"/>
    <property type="evidence" value="ECO:0007669"/>
    <property type="project" value="UniProtKB-KW"/>
</dbReference>
<evidence type="ECO:0000256" key="1">
    <source>
        <dbReference type="ARBA" id="ARBA00023002"/>
    </source>
</evidence>
<accession>A0A2H0U9N1</accession>
<dbReference type="InterPro" id="IPR036111">
    <property type="entry name" value="Mal/L-sulfo/L-lacto_DH-like_sf"/>
</dbReference>
<dbReference type="Pfam" id="PF02615">
    <property type="entry name" value="Ldh_2"/>
    <property type="match status" value="1"/>
</dbReference>
<dbReference type="Proteomes" id="UP000230179">
    <property type="component" value="Unassembled WGS sequence"/>
</dbReference>
<evidence type="ECO:0000313" key="3">
    <source>
        <dbReference type="Proteomes" id="UP000230179"/>
    </source>
</evidence>
<dbReference type="InterPro" id="IPR003767">
    <property type="entry name" value="Malate/L-lactate_DH-like"/>
</dbReference>
<protein>
    <submittedName>
        <fullName evidence="2">Uncharacterized protein</fullName>
    </submittedName>
</protein>
<comment type="caution">
    <text evidence="2">The sequence shown here is derived from an EMBL/GenBank/DDBJ whole genome shotgun (WGS) entry which is preliminary data.</text>
</comment>
<evidence type="ECO:0000313" key="2">
    <source>
        <dbReference type="EMBL" id="PIR83121.1"/>
    </source>
</evidence>
<dbReference type="EMBL" id="PFBL01000020">
    <property type="protein sequence ID" value="PIR83121.1"/>
    <property type="molecule type" value="Genomic_DNA"/>
</dbReference>
<dbReference type="AlphaFoldDB" id="A0A2H0U9N1"/>
<dbReference type="SUPFAM" id="SSF89733">
    <property type="entry name" value="L-sulfolactate dehydrogenase-like"/>
    <property type="match status" value="1"/>
</dbReference>
<name>A0A2H0U9N1_9BACT</name>